<dbReference type="PANTHER" id="PTHR14974:SF3">
    <property type="entry name" value="SIMILAR TO RIKEN CDNA 1700025G04 GENE"/>
    <property type="match status" value="1"/>
</dbReference>
<feature type="region of interest" description="Disordered" evidence="1">
    <location>
        <begin position="1"/>
        <end position="90"/>
    </location>
</feature>
<sequence>MGCGRSQQQSPTQGNEEDEMYSKPDGHKKKKSKGEKKEHKHQHVNSHISNSSEDISSKATKTKNSPIKAAATLLKPPASSHVNGSSESTKVTHIDVDIPGHKADRMDHLIPIKVPVRDGKEFTGTRKDMHITHSQIEFFKMLDEKIEQGDDYSSKLSSRATSRVNSIDDSLERVLEISETNQDQERNIVQCDR</sequence>
<proteinExistence type="predicted"/>
<reference evidence="2" key="1">
    <citation type="journal article" date="2019" name="bioRxiv">
        <title>The Genome of the Zebra Mussel, Dreissena polymorpha: A Resource for Invasive Species Research.</title>
        <authorList>
            <person name="McCartney M.A."/>
            <person name="Auch B."/>
            <person name="Kono T."/>
            <person name="Mallez S."/>
            <person name="Zhang Y."/>
            <person name="Obille A."/>
            <person name="Becker A."/>
            <person name="Abrahante J.E."/>
            <person name="Garbe J."/>
            <person name="Badalamenti J.P."/>
            <person name="Herman A."/>
            <person name="Mangelson H."/>
            <person name="Liachko I."/>
            <person name="Sullivan S."/>
            <person name="Sone E.D."/>
            <person name="Koren S."/>
            <person name="Silverstein K.A.T."/>
            <person name="Beckman K.B."/>
            <person name="Gohl D.M."/>
        </authorList>
    </citation>
    <scope>NUCLEOTIDE SEQUENCE</scope>
    <source>
        <strain evidence="2">Duluth1</strain>
        <tissue evidence="2">Whole animal</tissue>
    </source>
</reference>
<dbReference type="EMBL" id="JAIWYP010000008">
    <property type="protein sequence ID" value="KAH3779393.1"/>
    <property type="molecule type" value="Genomic_DNA"/>
</dbReference>
<dbReference type="Pfam" id="PF15389">
    <property type="entry name" value="DUF4612"/>
    <property type="match status" value="1"/>
</dbReference>
<feature type="compositionally biased region" description="Low complexity" evidence="1">
    <location>
        <begin position="45"/>
        <end position="54"/>
    </location>
</feature>
<organism evidence="2 3">
    <name type="scientific">Dreissena polymorpha</name>
    <name type="common">Zebra mussel</name>
    <name type="synonym">Mytilus polymorpha</name>
    <dbReference type="NCBI Taxonomy" id="45954"/>
    <lineage>
        <taxon>Eukaryota</taxon>
        <taxon>Metazoa</taxon>
        <taxon>Spiralia</taxon>
        <taxon>Lophotrochozoa</taxon>
        <taxon>Mollusca</taxon>
        <taxon>Bivalvia</taxon>
        <taxon>Autobranchia</taxon>
        <taxon>Heteroconchia</taxon>
        <taxon>Euheterodonta</taxon>
        <taxon>Imparidentia</taxon>
        <taxon>Neoheterodontei</taxon>
        <taxon>Myida</taxon>
        <taxon>Dreissenoidea</taxon>
        <taxon>Dreissenidae</taxon>
        <taxon>Dreissena</taxon>
    </lineage>
</organism>
<feature type="compositionally biased region" description="Polar residues" evidence="1">
    <location>
        <begin position="1"/>
        <end position="14"/>
    </location>
</feature>
<keyword evidence="3" id="KW-1185">Reference proteome</keyword>
<reference evidence="2" key="2">
    <citation type="submission" date="2020-11" db="EMBL/GenBank/DDBJ databases">
        <authorList>
            <person name="McCartney M.A."/>
            <person name="Auch B."/>
            <person name="Kono T."/>
            <person name="Mallez S."/>
            <person name="Becker A."/>
            <person name="Gohl D.M."/>
            <person name="Silverstein K.A.T."/>
            <person name="Koren S."/>
            <person name="Bechman K.B."/>
            <person name="Herman A."/>
            <person name="Abrahante J.E."/>
            <person name="Garbe J."/>
        </authorList>
    </citation>
    <scope>NUCLEOTIDE SEQUENCE</scope>
    <source>
        <strain evidence="2">Duluth1</strain>
        <tissue evidence="2">Whole animal</tissue>
    </source>
</reference>
<protein>
    <submittedName>
        <fullName evidence="2">Uncharacterized protein</fullName>
    </submittedName>
</protein>
<evidence type="ECO:0000313" key="3">
    <source>
        <dbReference type="Proteomes" id="UP000828390"/>
    </source>
</evidence>
<evidence type="ECO:0000313" key="2">
    <source>
        <dbReference type="EMBL" id="KAH3779393.1"/>
    </source>
</evidence>
<feature type="compositionally biased region" description="Basic residues" evidence="1">
    <location>
        <begin position="26"/>
        <end position="44"/>
    </location>
</feature>
<dbReference type="Proteomes" id="UP000828390">
    <property type="component" value="Unassembled WGS sequence"/>
</dbReference>
<name>A0A9D4EGR7_DREPO</name>
<dbReference type="PANTHER" id="PTHR14974">
    <property type="entry name" value="SIMILAR TO RIKEN CDNA 1700025G04 GENE"/>
    <property type="match status" value="1"/>
</dbReference>
<dbReference type="InterPro" id="IPR027967">
    <property type="entry name" value="DUF4612"/>
</dbReference>
<evidence type="ECO:0000256" key="1">
    <source>
        <dbReference type="SAM" id="MobiDB-lite"/>
    </source>
</evidence>
<feature type="compositionally biased region" description="Polar residues" evidence="1">
    <location>
        <begin position="80"/>
        <end position="89"/>
    </location>
</feature>
<comment type="caution">
    <text evidence="2">The sequence shown here is derived from an EMBL/GenBank/DDBJ whole genome shotgun (WGS) entry which is preliminary data.</text>
</comment>
<accession>A0A9D4EGR7</accession>
<dbReference type="AlphaFoldDB" id="A0A9D4EGR7"/>
<gene>
    <name evidence="2" type="ORF">DPMN_157195</name>
</gene>